<accession>A0A915PRG7</accession>
<dbReference type="WBParaSite" id="sdigi.contig255.g6738.t1">
    <property type="protein sequence ID" value="sdigi.contig255.g6738.t1"/>
    <property type="gene ID" value="sdigi.contig255.g6738"/>
</dbReference>
<reference evidence="2" key="1">
    <citation type="submission" date="2022-11" db="UniProtKB">
        <authorList>
            <consortium name="WormBaseParasite"/>
        </authorList>
    </citation>
    <scope>IDENTIFICATION</scope>
</reference>
<dbReference type="AlphaFoldDB" id="A0A915PRG7"/>
<dbReference type="Proteomes" id="UP000887581">
    <property type="component" value="Unplaced"/>
</dbReference>
<proteinExistence type="predicted"/>
<keyword evidence="1" id="KW-1185">Reference proteome</keyword>
<name>A0A915PRG7_9BILA</name>
<evidence type="ECO:0000313" key="2">
    <source>
        <dbReference type="WBParaSite" id="sdigi.contig255.g6738.t1"/>
    </source>
</evidence>
<evidence type="ECO:0000313" key="1">
    <source>
        <dbReference type="Proteomes" id="UP000887581"/>
    </source>
</evidence>
<organism evidence="1 2">
    <name type="scientific">Setaria digitata</name>
    <dbReference type="NCBI Taxonomy" id="48799"/>
    <lineage>
        <taxon>Eukaryota</taxon>
        <taxon>Metazoa</taxon>
        <taxon>Ecdysozoa</taxon>
        <taxon>Nematoda</taxon>
        <taxon>Chromadorea</taxon>
        <taxon>Rhabditida</taxon>
        <taxon>Spirurina</taxon>
        <taxon>Spiruromorpha</taxon>
        <taxon>Filarioidea</taxon>
        <taxon>Setariidae</taxon>
        <taxon>Setaria</taxon>
    </lineage>
</organism>
<sequence>MVIEVSKLRNQTISSNKMERKGVPVIDGSGIVSVRNAESNGVAVLGLFA</sequence>
<protein>
    <submittedName>
        <fullName evidence="2">Uncharacterized protein</fullName>
    </submittedName>
</protein>